<keyword evidence="3" id="KW-1185">Reference proteome</keyword>
<feature type="region of interest" description="Disordered" evidence="1">
    <location>
        <begin position="34"/>
        <end position="53"/>
    </location>
</feature>
<protein>
    <submittedName>
        <fullName evidence="2">Uncharacterized protein</fullName>
    </submittedName>
</protein>
<dbReference type="AlphaFoldDB" id="A0A8J7R1U3"/>
<comment type="caution">
    <text evidence="2">The sequence shown here is derived from an EMBL/GenBank/DDBJ whole genome shotgun (WGS) entry which is preliminary data.</text>
</comment>
<dbReference type="EMBL" id="JAGIYY010000008">
    <property type="protein sequence ID" value="MBP0440675.1"/>
    <property type="molecule type" value="Genomic_DNA"/>
</dbReference>
<dbReference type="RefSeq" id="WP_209336694.1">
    <property type="nucleotide sequence ID" value="NZ_JAGIYY010000008.1"/>
</dbReference>
<accession>A0A8J7R1U3</accession>
<feature type="compositionally biased region" description="Polar residues" evidence="1">
    <location>
        <begin position="44"/>
        <end position="53"/>
    </location>
</feature>
<proteinExistence type="predicted"/>
<name>A0A8J7R1U3_9HYPH</name>
<reference evidence="2" key="1">
    <citation type="submission" date="2021-03" db="EMBL/GenBank/DDBJ databases">
        <title>Genome sequencing and assembly of Tianweitania sediminis.</title>
        <authorList>
            <person name="Chhetri G."/>
        </authorList>
    </citation>
    <scope>NUCLEOTIDE SEQUENCE</scope>
    <source>
        <strain evidence="2">Z8</strain>
    </source>
</reference>
<gene>
    <name evidence="2" type="ORF">J5Y06_18655</name>
</gene>
<sequence length="191" mass="20771">MALSVRIQGSGLVRFSDAVEALGEVRARKAYSRAVNDAGRDTKTPTQRALAQQTGLKVKVTRKALRITRASPATLEYKLTGTGGDIALKYFGARETRKGTSAAPFNKRKVFSGAFIKGGQFPNRVDIGRGGHVFERASMSRFPINKVKSGVVIPNEMVKDATARTFERVGQAKLQEKVLRHVKLVAKGVLS</sequence>
<evidence type="ECO:0000313" key="3">
    <source>
        <dbReference type="Proteomes" id="UP000666240"/>
    </source>
</evidence>
<evidence type="ECO:0000256" key="1">
    <source>
        <dbReference type="SAM" id="MobiDB-lite"/>
    </source>
</evidence>
<organism evidence="2 3">
    <name type="scientific">Tianweitania sediminis</name>
    <dbReference type="NCBI Taxonomy" id="1502156"/>
    <lineage>
        <taxon>Bacteria</taxon>
        <taxon>Pseudomonadati</taxon>
        <taxon>Pseudomonadota</taxon>
        <taxon>Alphaproteobacteria</taxon>
        <taxon>Hyphomicrobiales</taxon>
        <taxon>Phyllobacteriaceae</taxon>
        <taxon>Tianweitania</taxon>
    </lineage>
</organism>
<dbReference type="Proteomes" id="UP000666240">
    <property type="component" value="Unassembled WGS sequence"/>
</dbReference>
<evidence type="ECO:0000313" key="2">
    <source>
        <dbReference type="EMBL" id="MBP0440675.1"/>
    </source>
</evidence>